<dbReference type="Proteomes" id="UP001207582">
    <property type="component" value="Unassembled WGS sequence"/>
</dbReference>
<keyword evidence="3" id="KW-1185">Reference proteome</keyword>
<evidence type="ECO:0000256" key="1">
    <source>
        <dbReference type="SAM" id="MobiDB-lite"/>
    </source>
</evidence>
<sequence>MRASREYRKWINHLRRRFGKASGVIPGALLDCPAMERKRSGAKAAARSGRTGRPAARTADAED</sequence>
<reference evidence="2 3" key="1">
    <citation type="submission" date="2022-10" db="EMBL/GenBank/DDBJ databases">
        <title>Defluviimonas sp. CAU 1641 isolated from mud.</title>
        <authorList>
            <person name="Kim W."/>
        </authorList>
    </citation>
    <scope>NUCLEOTIDE SEQUENCE [LARGE SCALE GENOMIC DNA]</scope>
    <source>
        <strain evidence="2 3">CAU 1641</strain>
    </source>
</reference>
<protein>
    <recommendedName>
        <fullName evidence="4">PH domain-containing protein</fullName>
    </recommendedName>
</protein>
<evidence type="ECO:0000313" key="2">
    <source>
        <dbReference type="EMBL" id="MCW3782891.1"/>
    </source>
</evidence>
<organism evidence="2 3">
    <name type="scientific">Defluviimonas salinarum</name>
    <dbReference type="NCBI Taxonomy" id="2992147"/>
    <lineage>
        <taxon>Bacteria</taxon>
        <taxon>Pseudomonadati</taxon>
        <taxon>Pseudomonadota</taxon>
        <taxon>Alphaproteobacteria</taxon>
        <taxon>Rhodobacterales</taxon>
        <taxon>Paracoccaceae</taxon>
        <taxon>Albidovulum</taxon>
    </lineage>
</organism>
<comment type="caution">
    <text evidence="2">The sequence shown here is derived from an EMBL/GenBank/DDBJ whole genome shotgun (WGS) entry which is preliminary data.</text>
</comment>
<evidence type="ECO:0008006" key="4">
    <source>
        <dbReference type="Google" id="ProtNLM"/>
    </source>
</evidence>
<gene>
    <name evidence="2" type="ORF">OM960_14995</name>
</gene>
<name>A0ABT3J5F6_9RHOB</name>
<evidence type="ECO:0000313" key="3">
    <source>
        <dbReference type="Proteomes" id="UP001207582"/>
    </source>
</evidence>
<dbReference type="RefSeq" id="WP_264772525.1">
    <property type="nucleotide sequence ID" value="NZ_JAPDOG010000014.1"/>
</dbReference>
<feature type="region of interest" description="Disordered" evidence="1">
    <location>
        <begin position="37"/>
        <end position="63"/>
    </location>
</feature>
<proteinExistence type="predicted"/>
<accession>A0ABT3J5F6</accession>
<dbReference type="EMBL" id="JAPDOG010000014">
    <property type="protein sequence ID" value="MCW3782891.1"/>
    <property type="molecule type" value="Genomic_DNA"/>
</dbReference>